<dbReference type="STRING" id="52689.AKG39_01110"/>
<dbReference type="EMBL" id="LGYO01000004">
    <property type="protein sequence ID" value="KNZ43333.1"/>
    <property type="molecule type" value="Genomic_DNA"/>
</dbReference>
<feature type="transmembrane region" description="Helical" evidence="1">
    <location>
        <begin position="86"/>
        <end position="103"/>
    </location>
</feature>
<proteinExistence type="predicted"/>
<accession>A0A0L6U4B5</accession>
<evidence type="ECO:0000313" key="2">
    <source>
        <dbReference type="EMBL" id="KNZ43333.1"/>
    </source>
</evidence>
<dbReference type="Pfam" id="PF06177">
    <property type="entry name" value="QueT"/>
    <property type="match status" value="1"/>
</dbReference>
<comment type="caution">
    <text evidence="2">The sequence shown here is derived from an EMBL/GenBank/DDBJ whole genome shotgun (WGS) entry which is preliminary data.</text>
</comment>
<keyword evidence="1" id="KW-1133">Transmembrane helix</keyword>
<feature type="transmembrane region" description="Helical" evidence="1">
    <location>
        <begin position="20"/>
        <end position="41"/>
    </location>
</feature>
<feature type="transmembrane region" description="Helical" evidence="1">
    <location>
        <begin position="108"/>
        <end position="129"/>
    </location>
</feature>
<sequence>MENQKQAVLKKDVFSNVRKLTVSGIVIGVYIVVMYLTQSFAFGQYQVRVATSIYSLAAIYPFLIVPMGIANLLSNTLMGGLGPLDMIGGFIVGLLTASSCYFLRKINVVLVAIPILLFPTLLVPIWLSYLLHVPYGVLALSIGIGQIIPSILGVLMVKYLEKPLLKI</sequence>
<dbReference type="AlphaFoldDB" id="A0A0L6U4B5"/>
<dbReference type="Proteomes" id="UP000036873">
    <property type="component" value="Unassembled WGS sequence"/>
</dbReference>
<gene>
    <name evidence="2" type="ORF">AKG39_01110</name>
</gene>
<keyword evidence="3" id="KW-1185">Reference proteome</keyword>
<organism evidence="2 3">
    <name type="scientific">Acetobacterium bakii</name>
    <dbReference type="NCBI Taxonomy" id="52689"/>
    <lineage>
        <taxon>Bacteria</taxon>
        <taxon>Bacillati</taxon>
        <taxon>Bacillota</taxon>
        <taxon>Clostridia</taxon>
        <taxon>Eubacteriales</taxon>
        <taxon>Eubacteriaceae</taxon>
        <taxon>Acetobacterium</taxon>
    </lineage>
</organism>
<dbReference type="InterPro" id="IPR010387">
    <property type="entry name" value="QueT"/>
</dbReference>
<evidence type="ECO:0008006" key="4">
    <source>
        <dbReference type="Google" id="ProtNLM"/>
    </source>
</evidence>
<protein>
    <recommendedName>
        <fullName evidence="4">QueT transporter</fullName>
    </recommendedName>
</protein>
<keyword evidence="1" id="KW-0812">Transmembrane</keyword>
<keyword evidence="1" id="KW-0472">Membrane</keyword>
<dbReference type="PATRIC" id="fig|52689.4.peg.2285"/>
<dbReference type="OrthoDB" id="1706970at2"/>
<dbReference type="RefSeq" id="WP_050738519.1">
    <property type="nucleotide sequence ID" value="NZ_LGYO01000004.1"/>
</dbReference>
<evidence type="ECO:0000313" key="3">
    <source>
        <dbReference type="Proteomes" id="UP000036873"/>
    </source>
</evidence>
<name>A0A0L6U4B5_9FIRM</name>
<evidence type="ECO:0000256" key="1">
    <source>
        <dbReference type="SAM" id="Phobius"/>
    </source>
</evidence>
<feature type="transmembrane region" description="Helical" evidence="1">
    <location>
        <begin position="135"/>
        <end position="157"/>
    </location>
</feature>
<reference evidence="3" key="1">
    <citation type="submission" date="2015-07" db="EMBL/GenBank/DDBJ databases">
        <title>Draft genome sequence of Acetobacterium bakii DSM 8293, a potential psychrophilic chemical producer through syngas fermentation.</title>
        <authorList>
            <person name="Song Y."/>
            <person name="Hwang S."/>
            <person name="Cho B.-K."/>
        </authorList>
    </citation>
    <scope>NUCLEOTIDE SEQUENCE [LARGE SCALE GENOMIC DNA]</scope>
    <source>
        <strain evidence="3">DSM 8239</strain>
    </source>
</reference>
<feature type="transmembrane region" description="Helical" evidence="1">
    <location>
        <begin position="53"/>
        <end position="74"/>
    </location>
</feature>